<evidence type="ECO:0000256" key="4">
    <source>
        <dbReference type="ARBA" id="ARBA00023163"/>
    </source>
</evidence>
<evidence type="ECO:0000256" key="3">
    <source>
        <dbReference type="ARBA" id="ARBA00023015"/>
    </source>
</evidence>
<evidence type="ECO:0000313" key="8">
    <source>
        <dbReference type="EMBL" id="CAJ2508980.1"/>
    </source>
</evidence>
<evidence type="ECO:0000256" key="6">
    <source>
        <dbReference type="SAM" id="MobiDB-lite"/>
    </source>
</evidence>
<evidence type="ECO:0000313" key="9">
    <source>
        <dbReference type="Proteomes" id="UP001295740"/>
    </source>
</evidence>
<feature type="compositionally biased region" description="Low complexity" evidence="6">
    <location>
        <begin position="1"/>
        <end position="14"/>
    </location>
</feature>
<feature type="compositionally biased region" description="Low complexity" evidence="6">
    <location>
        <begin position="268"/>
        <end position="321"/>
    </location>
</feature>
<feature type="compositionally biased region" description="Low complexity" evidence="6">
    <location>
        <begin position="89"/>
        <end position="100"/>
    </location>
</feature>
<keyword evidence="3" id="KW-0805">Transcription regulation</keyword>
<dbReference type="FunFam" id="1.10.20.10:FF:000037">
    <property type="entry name" value="Transcription initiation factor TFIID subunit 12"/>
    <property type="match status" value="1"/>
</dbReference>
<feature type="region of interest" description="Disordered" evidence="6">
    <location>
        <begin position="85"/>
        <end position="160"/>
    </location>
</feature>
<feature type="compositionally biased region" description="Basic and acidic residues" evidence="6">
    <location>
        <begin position="58"/>
        <end position="72"/>
    </location>
</feature>
<dbReference type="InterPro" id="IPR037794">
    <property type="entry name" value="TAF12"/>
</dbReference>
<organism evidence="8 9">
    <name type="scientific">Anthostomella pinea</name>
    <dbReference type="NCBI Taxonomy" id="933095"/>
    <lineage>
        <taxon>Eukaryota</taxon>
        <taxon>Fungi</taxon>
        <taxon>Dikarya</taxon>
        <taxon>Ascomycota</taxon>
        <taxon>Pezizomycotina</taxon>
        <taxon>Sordariomycetes</taxon>
        <taxon>Xylariomycetidae</taxon>
        <taxon>Xylariales</taxon>
        <taxon>Xylariaceae</taxon>
        <taxon>Anthostomella</taxon>
    </lineage>
</organism>
<keyword evidence="9" id="KW-1185">Reference proteome</keyword>
<feature type="compositionally biased region" description="Gly residues" evidence="6">
    <location>
        <begin position="513"/>
        <end position="523"/>
    </location>
</feature>
<feature type="compositionally biased region" description="Polar residues" evidence="6">
    <location>
        <begin position="439"/>
        <end position="461"/>
    </location>
</feature>
<dbReference type="GO" id="GO:0017025">
    <property type="term" value="F:TBP-class protein binding"/>
    <property type="evidence" value="ECO:0007669"/>
    <property type="project" value="TreeGrafter"/>
</dbReference>
<evidence type="ECO:0000256" key="2">
    <source>
        <dbReference type="ARBA" id="ARBA00007530"/>
    </source>
</evidence>
<feature type="region of interest" description="Disordered" evidence="6">
    <location>
        <begin position="1"/>
        <end position="72"/>
    </location>
</feature>
<name>A0AAI8VJK6_9PEZI</name>
<keyword evidence="4" id="KW-0804">Transcription</keyword>
<dbReference type="InterPro" id="IPR009072">
    <property type="entry name" value="Histone-fold"/>
</dbReference>
<comment type="similarity">
    <text evidence="2">Belongs to the TAF12 family.</text>
</comment>
<dbReference type="Proteomes" id="UP001295740">
    <property type="component" value="Unassembled WGS sequence"/>
</dbReference>
<dbReference type="AlphaFoldDB" id="A0AAI8VJK6"/>
<dbReference type="GO" id="GO:0005669">
    <property type="term" value="C:transcription factor TFIID complex"/>
    <property type="evidence" value="ECO:0007669"/>
    <property type="project" value="InterPro"/>
</dbReference>
<feature type="compositionally biased region" description="Basic and acidic residues" evidence="6">
    <location>
        <begin position="224"/>
        <end position="238"/>
    </location>
</feature>
<comment type="caution">
    <text evidence="8">The sequence shown here is derived from an EMBL/GenBank/DDBJ whole genome shotgun (WGS) entry which is preliminary data.</text>
</comment>
<dbReference type="InterPro" id="IPR003228">
    <property type="entry name" value="TFIID_TAF12_dom"/>
</dbReference>
<feature type="region of interest" description="Disordered" evidence="6">
    <location>
        <begin position="266"/>
        <end position="523"/>
    </location>
</feature>
<dbReference type="Pfam" id="PF03847">
    <property type="entry name" value="TFIID_20kDa"/>
    <property type="match status" value="1"/>
</dbReference>
<dbReference type="GO" id="GO:0051123">
    <property type="term" value="P:RNA polymerase II preinitiation complex assembly"/>
    <property type="evidence" value="ECO:0007669"/>
    <property type="project" value="TreeGrafter"/>
</dbReference>
<dbReference type="PANTHER" id="PTHR12264:SF21">
    <property type="entry name" value="TRANSCRIPTION INITIATION FACTOR TFIID SUBUNIT 12"/>
    <property type="match status" value="1"/>
</dbReference>
<sequence>MNQPSQSQPPQGQSGPPPPLLKPEQMRNISYLTPQEKQKYEHGLRQLWARMDQNAPDTDEHQEAKTKVEEFSRMVMHKIRSLQARGLSAAPGQPGQQGQPGQPGGQPPSMPGGQPQAGPAAAPKPMMAANRPQVPTPGHNAGGASPAVSNAPATARPMQQGPTPQIIEHVNKMPWSLALVPPNIPPEQGPKWLNEHKQKFVRALASMEAYKHRMARLGVMFKERSEKGPPMSAEEKQKFQNQSAADQKMYKEAELFVNRTRSQIQVLQGASQTAGGQGQHHGAAQPSQAQPQPQNSGASASSHPMQAATASVSAAINAAKSQQLAAGNRPVSTGQQQPPPQTPATPATPSTTAPGQHQPHPAPAPQPQVKIEPGTHNMQHPPPPVNTALAAASSANMPSAGTPTQASARVQTPQSATQQAPGSQVREVRPLSHAAAVNRANSSTNVTGQPSASASGVTTTPGSGGLMGNASSSSQPGHTHAHPQPNTSTLTQKMPIPKSLPEKSTAIPTPVTVGGGNTPGRPTYGGGNAAGGVINQPVIAKMPVPQFDAEGDHVLSKKKLDELVRQVCGGASPGADANYLTPDVEESVLNVADNFVDNVMHTACRLAKERGSKVLEIRDIQLVLERVYNIRIPGYTTDELRTVRKVQPSNNWIAKMSAIQAAKVTSAGTAGATAGGGTVGDDGVSGADAAANAGAKRAELVQDKMDVDHK</sequence>
<proteinExistence type="inferred from homology"/>
<dbReference type="Gene3D" id="1.10.20.10">
    <property type="entry name" value="Histone, subunit A"/>
    <property type="match status" value="1"/>
</dbReference>
<dbReference type="GO" id="GO:0003677">
    <property type="term" value="F:DNA binding"/>
    <property type="evidence" value="ECO:0007669"/>
    <property type="project" value="TreeGrafter"/>
</dbReference>
<keyword evidence="5" id="KW-0539">Nucleus</keyword>
<dbReference type="GO" id="GO:0000124">
    <property type="term" value="C:SAGA complex"/>
    <property type="evidence" value="ECO:0007669"/>
    <property type="project" value="InterPro"/>
</dbReference>
<reference evidence="8" key="1">
    <citation type="submission" date="2023-10" db="EMBL/GenBank/DDBJ databases">
        <authorList>
            <person name="Hackl T."/>
        </authorList>
    </citation>
    <scope>NUCLEOTIDE SEQUENCE</scope>
</reference>
<gene>
    <name evidence="8" type="ORF">KHLLAP_LOCUS9448</name>
</gene>
<feature type="region of interest" description="Disordered" evidence="6">
    <location>
        <begin position="224"/>
        <end position="254"/>
    </location>
</feature>
<comment type="subcellular location">
    <subcellularLocation>
        <location evidence="1">Nucleus</location>
    </subcellularLocation>
</comment>
<dbReference type="CDD" id="cd07981">
    <property type="entry name" value="HFD_TAF12"/>
    <property type="match status" value="1"/>
</dbReference>
<dbReference type="GO" id="GO:0046982">
    <property type="term" value="F:protein heterodimerization activity"/>
    <property type="evidence" value="ECO:0007669"/>
    <property type="project" value="InterPro"/>
</dbReference>
<evidence type="ECO:0000256" key="1">
    <source>
        <dbReference type="ARBA" id="ARBA00004123"/>
    </source>
</evidence>
<feature type="compositionally biased region" description="Low complexity" evidence="6">
    <location>
        <begin position="344"/>
        <end position="359"/>
    </location>
</feature>
<accession>A0AAI8VJK6</accession>
<feature type="compositionally biased region" description="Low complexity" evidence="6">
    <location>
        <begin position="111"/>
        <end position="129"/>
    </location>
</feature>
<evidence type="ECO:0000256" key="5">
    <source>
        <dbReference type="ARBA" id="ARBA00023242"/>
    </source>
</evidence>
<dbReference type="EMBL" id="CAUWAG010000012">
    <property type="protein sequence ID" value="CAJ2508980.1"/>
    <property type="molecule type" value="Genomic_DNA"/>
</dbReference>
<feature type="compositionally biased region" description="Polar residues" evidence="6">
    <location>
        <begin position="393"/>
        <end position="422"/>
    </location>
</feature>
<protein>
    <submittedName>
        <fullName evidence="8">Uu.00g140060.m01.CDS01</fullName>
    </submittedName>
</protein>
<dbReference type="CDD" id="cd00084">
    <property type="entry name" value="HMG-box_SF"/>
    <property type="match status" value="1"/>
</dbReference>
<feature type="domain" description="Transcription initiation factor TFIID subunit 12" evidence="7">
    <location>
        <begin position="556"/>
        <end position="630"/>
    </location>
</feature>
<dbReference type="SUPFAM" id="SSF47113">
    <property type="entry name" value="Histone-fold"/>
    <property type="match status" value="1"/>
</dbReference>
<dbReference type="PANTHER" id="PTHR12264">
    <property type="entry name" value="TRANSCRIPTION INITIATION FACTOR TFIID SUBUNIT 12"/>
    <property type="match status" value="1"/>
</dbReference>
<evidence type="ECO:0000259" key="7">
    <source>
        <dbReference type="Pfam" id="PF03847"/>
    </source>
</evidence>